<dbReference type="Pfam" id="PF08282">
    <property type="entry name" value="Hydrolase_3"/>
    <property type="match status" value="1"/>
</dbReference>
<dbReference type="AlphaFoldDB" id="A0A655ZN84"/>
<gene>
    <name evidence="6" type="primary">cof</name>
    <name evidence="6" type="ORF">ERS013165_02743</name>
</gene>
<comment type="cofactor">
    <cofactor evidence="1">
        <name>Mg(2+)</name>
        <dbReference type="ChEBI" id="CHEBI:18420"/>
    </cofactor>
</comment>
<keyword evidence="4" id="KW-0460">Magnesium</keyword>
<dbReference type="EC" id="3.6.1.-" evidence="6"/>
<evidence type="ECO:0000313" key="7">
    <source>
        <dbReference type="Proteomes" id="UP000044806"/>
    </source>
</evidence>
<dbReference type="Gene3D" id="3.40.50.1000">
    <property type="entry name" value="HAD superfamily/HAD-like"/>
    <property type="match status" value="1"/>
</dbReference>
<name>A0A655ZN84_VIBCL</name>
<evidence type="ECO:0000313" key="6">
    <source>
        <dbReference type="EMBL" id="CSA90825.1"/>
    </source>
</evidence>
<dbReference type="GO" id="GO:0016791">
    <property type="term" value="F:phosphatase activity"/>
    <property type="evidence" value="ECO:0007669"/>
    <property type="project" value="UniProtKB-ARBA"/>
</dbReference>
<organism evidence="6 7">
    <name type="scientific">Vibrio cholerae</name>
    <dbReference type="NCBI Taxonomy" id="666"/>
    <lineage>
        <taxon>Bacteria</taxon>
        <taxon>Pseudomonadati</taxon>
        <taxon>Pseudomonadota</taxon>
        <taxon>Gammaproteobacteria</taxon>
        <taxon>Vibrionales</taxon>
        <taxon>Vibrionaceae</taxon>
        <taxon>Vibrio</taxon>
    </lineage>
</organism>
<dbReference type="SFLD" id="SFLDG01140">
    <property type="entry name" value="C2.B:_Phosphomannomutase_and_P"/>
    <property type="match status" value="1"/>
</dbReference>
<keyword evidence="2" id="KW-0479">Metal-binding</keyword>
<dbReference type="SUPFAM" id="SSF56784">
    <property type="entry name" value="HAD-like"/>
    <property type="match status" value="1"/>
</dbReference>
<accession>A0A655ZN84</accession>
<dbReference type="PANTHER" id="PTHR47267:SF4">
    <property type="entry name" value="PYRIDOXAL PHOSPHATE PHOSPHATASE YIGL"/>
    <property type="match status" value="1"/>
</dbReference>
<keyword evidence="3 6" id="KW-0378">Hydrolase</keyword>
<dbReference type="SFLD" id="SFLDG01144">
    <property type="entry name" value="C2.B.4:_PGP_Like"/>
    <property type="match status" value="1"/>
</dbReference>
<evidence type="ECO:0000256" key="3">
    <source>
        <dbReference type="ARBA" id="ARBA00022801"/>
    </source>
</evidence>
<dbReference type="InterPro" id="IPR036412">
    <property type="entry name" value="HAD-like_sf"/>
</dbReference>
<dbReference type="InterPro" id="IPR006379">
    <property type="entry name" value="HAD-SF_hydro_IIB"/>
</dbReference>
<dbReference type="PROSITE" id="PS01228">
    <property type="entry name" value="COF_1"/>
    <property type="match status" value="1"/>
</dbReference>
<dbReference type="NCBIfam" id="TIGR00099">
    <property type="entry name" value="Cof-subfamily"/>
    <property type="match status" value="1"/>
</dbReference>
<dbReference type="PROSITE" id="PS01229">
    <property type="entry name" value="COF_2"/>
    <property type="match status" value="1"/>
</dbReference>
<evidence type="ECO:0000256" key="2">
    <source>
        <dbReference type="ARBA" id="ARBA00022723"/>
    </source>
</evidence>
<proteinExistence type="inferred from homology"/>
<dbReference type="GO" id="GO:0000287">
    <property type="term" value="F:magnesium ion binding"/>
    <property type="evidence" value="ECO:0007669"/>
    <property type="project" value="UniProtKB-ARBA"/>
</dbReference>
<evidence type="ECO:0000256" key="1">
    <source>
        <dbReference type="ARBA" id="ARBA00001946"/>
    </source>
</evidence>
<dbReference type="Gene3D" id="3.30.1240.10">
    <property type="match status" value="1"/>
</dbReference>
<protein>
    <submittedName>
        <fullName evidence="6">Cof protein, HD superfamily hydrolase</fullName>
        <ecNumber evidence="6">3.6.1.-</ecNumber>
    </submittedName>
</protein>
<dbReference type="Proteomes" id="UP000044806">
    <property type="component" value="Unassembled WGS sequence"/>
</dbReference>
<evidence type="ECO:0000256" key="4">
    <source>
        <dbReference type="ARBA" id="ARBA00022842"/>
    </source>
</evidence>
<dbReference type="InterPro" id="IPR023214">
    <property type="entry name" value="HAD_sf"/>
</dbReference>
<comment type="similarity">
    <text evidence="5">Belongs to the HAD-like hydrolase superfamily. Cof family.</text>
</comment>
<dbReference type="PANTHER" id="PTHR47267">
    <property type="match status" value="1"/>
</dbReference>
<dbReference type="CDD" id="cd07516">
    <property type="entry name" value="HAD_Pase"/>
    <property type="match status" value="1"/>
</dbReference>
<dbReference type="EMBL" id="CWOW01000015">
    <property type="protein sequence ID" value="CSA90825.1"/>
    <property type="molecule type" value="Genomic_DNA"/>
</dbReference>
<evidence type="ECO:0000256" key="5">
    <source>
        <dbReference type="ARBA" id="ARBA00034778"/>
    </source>
</evidence>
<reference evidence="6 7" key="1">
    <citation type="submission" date="2015-07" db="EMBL/GenBank/DDBJ databases">
        <authorList>
            <consortium name="Pathogen Informatics"/>
        </authorList>
    </citation>
    <scope>NUCLEOTIDE SEQUENCE [LARGE SCALE GENOMIC DNA]</scope>
    <source>
        <strain evidence="6 7">A51</strain>
    </source>
</reference>
<sequence length="288" mass="32336">MTAHPANRETESFMTTSAHKHPYKIVASDLDGTLLAPNHQLSEFSKQTLKQLHDKGFTFIFATGRHHIDVAGIREIAGIPAYMITSNGARVHDQNDQLMYSKNVPQDLVQAIIDVVKHDKQLFVHLYRNDEWMLNKEDEILRDFHEDSGFTYRVFDVNNAPTDGIAKIFFTQEDQDHEHLVQYETLLNQRFGDKLNVAFSTPWCLEVMCAGVSKGDALQAVAESLHLGLENCIAFGDGMNDVEMLSMAGKGLVMGTAHEKVFNALPDNEVIGSNADDAVAHYLHQHLF</sequence>
<dbReference type="InterPro" id="IPR000150">
    <property type="entry name" value="Cof"/>
</dbReference>
<dbReference type="NCBIfam" id="TIGR01484">
    <property type="entry name" value="HAD-SF-IIB"/>
    <property type="match status" value="1"/>
</dbReference>
<dbReference type="SFLD" id="SFLDS00003">
    <property type="entry name" value="Haloacid_Dehalogenase"/>
    <property type="match status" value="1"/>
</dbReference>